<dbReference type="AlphaFoldDB" id="A0A2P2K068"/>
<protein>
    <submittedName>
        <fullName evidence="1">DIS3-like exonuclease 2 isoform X1</fullName>
    </submittedName>
</protein>
<proteinExistence type="predicted"/>
<sequence length="161" mass="18017">MWALLKKREVILSEARVLGLGPRFMSIYIGKLAVERRIYYDDIENLKVEWLEATSALVLNLFVRKRSSRRSGPGYYRALEDVAWVVDPYDLGETGTFGQNAKEPGAAARRIDFIPRSVIDPMVFPLTIRLLSTIPVALHAVGGGDGPIDIGVRLLISSYLR</sequence>
<dbReference type="PANTHER" id="PTHR23355">
    <property type="entry name" value="RIBONUCLEASE"/>
    <property type="match status" value="1"/>
</dbReference>
<name>A0A2P2K068_RHIMU</name>
<reference evidence="1" key="1">
    <citation type="submission" date="2018-02" db="EMBL/GenBank/DDBJ databases">
        <title>Rhizophora mucronata_Transcriptome.</title>
        <authorList>
            <person name="Meera S.P."/>
            <person name="Sreeshan A."/>
            <person name="Augustine A."/>
        </authorList>
    </citation>
    <scope>NUCLEOTIDE SEQUENCE</scope>
    <source>
        <tissue evidence="1">Leaf</tissue>
    </source>
</reference>
<dbReference type="InterPro" id="IPR050180">
    <property type="entry name" value="RNR_Ribonuclease"/>
</dbReference>
<evidence type="ECO:0000313" key="1">
    <source>
        <dbReference type="EMBL" id="MBW99100.1"/>
    </source>
</evidence>
<dbReference type="GO" id="GO:0000932">
    <property type="term" value="C:P-body"/>
    <property type="evidence" value="ECO:0007669"/>
    <property type="project" value="TreeGrafter"/>
</dbReference>
<dbReference type="EMBL" id="GGEC01018617">
    <property type="protein sequence ID" value="MBW99100.1"/>
    <property type="molecule type" value="Transcribed_RNA"/>
</dbReference>
<dbReference type="GO" id="GO:0006402">
    <property type="term" value="P:mRNA catabolic process"/>
    <property type="evidence" value="ECO:0007669"/>
    <property type="project" value="TreeGrafter"/>
</dbReference>
<accession>A0A2P2K068</accession>
<keyword evidence="1" id="KW-0269">Exonuclease</keyword>
<dbReference type="GO" id="GO:0000175">
    <property type="term" value="F:3'-5'-RNA exonuclease activity"/>
    <property type="evidence" value="ECO:0007669"/>
    <property type="project" value="TreeGrafter"/>
</dbReference>
<dbReference type="PANTHER" id="PTHR23355:SF9">
    <property type="entry name" value="DIS3-LIKE EXONUCLEASE 2"/>
    <property type="match status" value="1"/>
</dbReference>
<keyword evidence="1" id="KW-0378">Hydrolase</keyword>
<organism evidence="1">
    <name type="scientific">Rhizophora mucronata</name>
    <name type="common">Asiatic mangrove</name>
    <dbReference type="NCBI Taxonomy" id="61149"/>
    <lineage>
        <taxon>Eukaryota</taxon>
        <taxon>Viridiplantae</taxon>
        <taxon>Streptophyta</taxon>
        <taxon>Embryophyta</taxon>
        <taxon>Tracheophyta</taxon>
        <taxon>Spermatophyta</taxon>
        <taxon>Magnoliopsida</taxon>
        <taxon>eudicotyledons</taxon>
        <taxon>Gunneridae</taxon>
        <taxon>Pentapetalae</taxon>
        <taxon>rosids</taxon>
        <taxon>fabids</taxon>
        <taxon>Malpighiales</taxon>
        <taxon>Rhizophoraceae</taxon>
        <taxon>Rhizophora</taxon>
    </lineage>
</organism>
<keyword evidence="1" id="KW-0540">Nuclease</keyword>